<keyword evidence="1" id="KW-1133">Transmembrane helix</keyword>
<dbReference type="OrthoDB" id="10042947at2759"/>
<name>A0A9P4GYF1_9PLEO</name>
<evidence type="ECO:0000256" key="1">
    <source>
        <dbReference type="SAM" id="Phobius"/>
    </source>
</evidence>
<organism evidence="2 3">
    <name type="scientific">Setomelanomma holmii</name>
    <dbReference type="NCBI Taxonomy" id="210430"/>
    <lineage>
        <taxon>Eukaryota</taxon>
        <taxon>Fungi</taxon>
        <taxon>Dikarya</taxon>
        <taxon>Ascomycota</taxon>
        <taxon>Pezizomycotina</taxon>
        <taxon>Dothideomycetes</taxon>
        <taxon>Pleosporomycetidae</taxon>
        <taxon>Pleosporales</taxon>
        <taxon>Pleosporineae</taxon>
        <taxon>Phaeosphaeriaceae</taxon>
        <taxon>Setomelanomma</taxon>
    </lineage>
</organism>
<evidence type="ECO:0000313" key="2">
    <source>
        <dbReference type="EMBL" id="KAF2024267.1"/>
    </source>
</evidence>
<dbReference type="AlphaFoldDB" id="A0A9P4GYF1"/>
<accession>A0A9P4GYF1</accession>
<proteinExistence type="predicted"/>
<dbReference type="EMBL" id="ML978302">
    <property type="protein sequence ID" value="KAF2024267.1"/>
    <property type="molecule type" value="Genomic_DNA"/>
</dbReference>
<reference evidence="2" key="1">
    <citation type="journal article" date="2020" name="Stud. Mycol.">
        <title>101 Dothideomycetes genomes: a test case for predicting lifestyles and emergence of pathogens.</title>
        <authorList>
            <person name="Haridas S."/>
            <person name="Albert R."/>
            <person name="Binder M."/>
            <person name="Bloem J."/>
            <person name="Labutti K."/>
            <person name="Salamov A."/>
            <person name="Andreopoulos B."/>
            <person name="Baker S."/>
            <person name="Barry K."/>
            <person name="Bills G."/>
            <person name="Bluhm B."/>
            <person name="Cannon C."/>
            <person name="Castanera R."/>
            <person name="Culley D."/>
            <person name="Daum C."/>
            <person name="Ezra D."/>
            <person name="Gonzalez J."/>
            <person name="Henrissat B."/>
            <person name="Kuo A."/>
            <person name="Liang C."/>
            <person name="Lipzen A."/>
            <person name="Lutzoni F."/>
            <person name="Magnuson J."/>
            <person name="Mondo S."/>
            <person name="Nolan M."/>
            <person name="Ohm R."/>
            <person name="Pangilinan J."/>
            <person name="Park H.-J."/>
            <person name="Ramirez L."/>
            <person name="Alfaro M."/>
            <person name="Sun H."/>
            <person name="Tritt A."/>
            <person name="Yoshinaga Y."/>
            <person name="Zwiers L.-H."/>
            <person name="Turgeon B."/>
            <person name="Goodwin S."/>
            <person name="Spatafora J."/>
            <person name="Crous P."/>
            <person name="Grigoriev I."/>
        </authorList>
    </citation>
    <scope>NUCLEOTIDE SEQUENCE</scope>
    <source>
        <strain evidence="2">CBS 110217</strain>
    </source>
</reference>
<dbReference type="Proteomes" id="UP000799777">
    <property type="component" value="Unassembled WGS sequence"/>
</dbReference>
<feature type="transmembrane region" description="Helical" evidence="1">
    <location>
        <begin position="7"/>
        <end position="28"/>
    </location>
</feature>
<comment type="caution">
    <text evidence="2">The sequence shown here is derived from an EMBL/GenBank/DDBJ whole genome shotgun (WGS) entry which is preliminary data.</text>
</comment>
<gene>
    <name evidence="2" type="ORF">EK21DRAFT_117952</name>
</gene>
<feature type="transmembrane region" description="Helical" evidence="1">
    <location>
        <begin position="73"/>
        <end position="92"/>
    </location>
</feature>
<protein>
    <submittedName>
        <fullName evidence="2">Uncharacterized protein</fullName>
    </submittedName>
</protein>
<feature type="transmembrane region" description="Helical" evidence="1">
    <location>
        <begin position="48"/>
        <end position="66"/>
    </location>
</feature>
<keyword evidence="3" id="KW-1185">Reference proteome</keyword>
<keyword evidence="1" id="KW-0812">Transmembrane</keyword>
<evidence type="ECO:0000313" key="3">
    <source>
        <dbReference type="Proteomes" id="UP000799777"/>
    </source>
</evidence>
<sequence>MSPLSRIASFILILHGLINLFHGIYTFVSPTGYIAATGTMFTGSPDKAVQAIGMGAIGIGLYQVVFAYQGNRALILATLLMRLGFMGVMAQWGNTGAVVTRRKTNSLQKVH</sequence>
<keyword evidence="1" id="KW-0472">Membrane</keyword>